<dbReference type="InterPro" id="IPR011545">
    <property type="entry name" value="DEAD/DEAH_box_helicase_dom"/>
</dbReference>
<dbReference type="InterPro" id="IPR027417">
    <property type="entry name" value="P-loop_NTPase"/>
</dbReference>
<dbReference type="SUPFAM" id="SSF52540">
    <property type="entry name" value="P-loop containing nucleoside triphosphate hydrolases"/>
    <property type="match status" value="1"/>
</dbReference>
<dbReference type="Gene3D" id="3.40.50.300">
    <property type="entry name" value="P-loop containing nucleotide triphosphate hydrolases"/>
    <property type="match status" value="2"/>
</dbReference>
<feature type="domain" description="Helicase C-terminal" evidence="6">
    <location>
        <begin position="251"/>
        <end position="353"/>
    </location>
</feature>
<organism evidence="7 8">
    <name type="scientific">Apiospora arundinis</name>
    <dbReference type="NCBI Taxonomy" id="335852"/>
    <lineage>
        <taxon>Eukaryota</taxon>
        <taxon>Fungi</taxon>
        <taxon>Dikarya</taxon>
        <taxon>Ascomycota</taxon>
        <taxon>Pezizomycotina</taxon>
        <taxon>Sordariomycetes</taxon>
        <taxon>Xylariomycetidae</taxon>
        <taxon>Amphisphaeriales</taxon>
        <taxon>Apiosporaceae</taxon>
        <taxon>Apiospora</taxon>
    </lineage>
</organism>
<keyword evidence="8" id="KW-1185">Reference proteome</keyword>
<dbReference type="Pfam" id="PF00271">
    <property type="entry name" value="Helicase_C"/>
    <property type="match status" value="1"/>
</dbReference>
<gene>
    <name evidence="7" type="ORF">PGQ11_014547</name>
</gene>
<dbReference type="GO" id="GO:0016787">
    <property type="term" value="F:hydrolase activity"/>
    <property type="evidence" value="ECO:0007669"/>
    <property type="project" value="UniProtKB-KW"/>
</dbReference>
<evidence type="ECO:0000256" key="1">
    <source>
        <dbReference type="ARBA" id="ARBA00022741"/>
    </source>
</evidence>
<sequence length="353" mass="38976">MIGIITNDSLDISVDDTIEAKVAQSIKAEEGQINPLNDKPFPQNYRDILASRQDLPTSSHRVAFMKAYHANNAIIVKADTGSGKSTQIPGYLLMDDHKAEGAIACTQPRRLAATSVAGRVAKELDVELGEEVGYRVQFDEKTKPGVTKIVYLTGGMLLANHYSNPEHSKFRCIIIDEAHERTVNTDILMAHLKKLLTKRPELKVIIMSATMDAGKFSEDFNNVPIFEGRSFPVRTIYMESPVQWILETTAHLIQHIHDKEDPGDILVFLSGVDEIQFVASAAANANQDLDVIPLYGTLSPAEQRKAFEPSSKRKCIIATNIAETSTAFPNTAYIIENGFRGPLTTAPVHTLIY</sequence>
<keyword evidence="3" id="KW-0347">Helicase</keyword>
<evidence type="ECO:0000256" key="2">
    <source>
        <dbReference type="ARBA" id="ARBA00022801"/>
    </source>
</evidence>
<dbReference type="EMBL" id="JAPCWZ010000009">
    <property type="protein sequence ID" value="KAK8852068.1"/>
    <property type="molecule type" value="Genomic_DNA"/>
</dbReference>
<feature type="domain" description="Helicase ATP-binding" evidence="5">
    <location>
        <begin position="65"/>
        <end position="229"/>
    </location>
</feature>
<dbReference type="PROSITE" id="PS51194">
    <property type="entry name" value="HELICASE_CTER"/>
    <property type="match status" value="1"/>
</dbReference>
<dbReference type="PROSITE" id="PS51192">
    <property type="entry name" value="HELICASE_ATP_BIND_1"/>
    <property type="match status" value="1"/>
</dbReference>
<dbReference type="PANTHER" id="PTHR18934:SF99">
    <property type="entry name" value="ATP-DEPENDENT RNA HELICASE DHX37-RELATED"/>
    <property type="match status" value="1"/>
</dbReference>
<accession>A0ABR2HT41</accession>
<dbReference type="PANTHER" id="PTHR18934">
    <property type="entry name" value="ATP-DEPENDENT RNA HELICASE"/>
    <property type="match status" value="1"/>
</dbReference>
<evidence type="ECO:0000256" key="3">
    <source>
        <dbReference type="ARBA" id="ARBA00022806"/>
    </source>
</evidence>
<dbReference type="Pfam" id="PF00270">
    <property type="entry name" value="DEAD"/>
    <property type="match status" value="1"/>
</dbReference>
<dbReference type="SMART" id="SM00487">
    <property type="entry name" value="DEXDc"/>
    <property type="match status" value="1"/>
</dbReference>
<evidence type="ECO:0000256" key="4">
    <source>
        <dbReference type="ARBA" id="ARBA00022840"/>
    </source>
</evidence>
<keyword evidence="1" id="KW-0547">Nucleotide-binding</keyword>
<protein>
    <submittedName>
        <fullName evidence="7">P-loop containing nucleoside triphosphate hydrolase protein</fullName>
    </submittedName>
</protein>
<evidence type="ECO:0000313" key="7">
    <source>
        <dbReference type="EMBL" id="KAK8852068.1"/>
    </source>
</evidence>
<dbReference type="Proteomes" id="UP001390339">
    <property type="component" value="Unassembled WGS sequence"/>
</dbReference>
<comment type="caution">
    <text evidence="7">The sequence shown here is derived from an EMBL/GenBank/DDBJ whole genome shotgun (WGS) entry which is preliminary data.</text>
</comment>
<evidence type="ECO:0000259" key="6">
    <source>
        <dbReference type="PROSITE" id="PS51194"/>
    </source>
</evidence>
<dbReference type="CDD" id="cd17917">
    <property type="entry name" value="DEXHc_RHA-like"/>
    <property type="match status" value="1"/>
</dbReference>
<dbReference type="CDD" id="cd18791">
    <property type="entry name" value="SF2_C_RHA"/>
    <property type="match status" value="1"/>
</dbReference>
<name>A0ABR2HT41_9PEZI</name>
<keyword evidence="2 7" id="KW-0378">Hydrolase</keyword>
<dbReference type="InterPro" id="IPR014001">
    <property type="entry name" value="Helicase_ATP-bd"/>
</dbReference>
<evidence type="ECO:0000259" key="5">
    <source>
        <dbReference type="PROSITE" id="PS51192"/>
    </source>
</evidence>
<proteinExistence type="predicted"/>
<dbReference type="InterPro" id="IPR001650">
    <property type="entry name" value="Helicase_C-like"/>
</dbReference>
<reference evidence="7 8" key="1">
    <citation type="journal article" date="2024" name="IMA Fungus">
        <title>Apiospora arundinis, a panoply of carbohydrate-active enzymes and secondary metabolites.</title>
        <authorList>
            <person name="Sorensen T."/>
            <person name="Petersen C."/>
            <person name="Muurmann A.T."/>
            <person name="Christiansen J.V."/>
            <person name="Brundto M.L."/>
            <person name="Overgaard C.K."/>
            <person name="Boysen A.T."/>
            <person name="Wollenberg R.D."/>
            <person name="Larsen T.O."/>
            <person name="Sorensen J.L."/>
            <person name="Nielsen K.L."/>
            <person name="Sondergaard T.E."/>
        </authorList>
    </citation>
    <scope>NUCLEOTIDE SEQUENCE [LARGE SCALE GENOMIC DNA]</scope>
    <source>
        <strain evidence="7 8">AAU 773</strain>
    </source>
</reference>
<evidence type="ECO:0000313" key="8">
    <source>
        <dbReference type="Proteomes" id="UP001390339"/>
    </source>
</evidence>
<keyword evidence="4" id="KW-0067">ATP-binding</keyword>